<feature type="domain" description="Methylmalonyl-CoA mutase alpha/beta chain catalytic" evidence="2">
    <location>
        <begin position="12"/>
        <end position="528"/>
    </location>
</feature>
<dbReference type="Proteomes" id="UP000599109">
    <property type="component" value="Unassembled WGS sequence"/>
</dbReference>
<dbReference type="InterPro" id="IPR006098">
    <property type="entry name" value="MMCoA_mutase_a_cat"/>
</dbReference>
<evidence type="ECO:0000259" key="2">
    <source>
        <dbReference type="Pfam" id="PF01642"/>
    </source>
</evidence>
<reference evidence="3 4" key="1">
    <citation type="journal article" date="2017" name="Int. J. Syst. Evol. Microbiol.">
        <title>Ramlibacter monticola sp. nov., isolated from forest soil.</title>
        <authorList>
            <person name="Chaudhary D.K."/>
            <person name="Kim J."/>
        </authorList>
    </citation>
    <scope>NUCLEOTIDE SEQUENCE [LARGE SCALE GENOMIC DNA]</scope>
    <source>
        <strain evidence="3 4">KACC 19175</strain>
    </source>
</reference>
<dbReference type="Gene3D" id="3.20.20.240">
    <property type="entry name" value="Methylmalonyl-CoA mutase"/>
    <property type="match status" value="1"/>
</dbReference>
<comment type="caution">
    <text evidence="3">The sequence shown here is derived from an EMBL/GenBank/DDBJ whole genome shotgun (WGS) entry which is preliminary data.</text>
</comment>
<dbReference type="GO" id="GO:0004494">
    <property type="term" value="F:methylmalonyl-CoA mutase activity"/>
    <property type="evidence" value="ECO:0007669"/>
    <property type="project" value="InterPro"/>
</dbReference>
<organism evidence="3 4">
    <name type="scientific">Ramlibacter monticola</name>
    <dbReference type="NCBI Taxonomy" id="1926872"/>
    <lineage>
        <taxon>Bacteria</taxon>
        <taxon>Pseudomonadati</taxon>
        <taxon>Pseudomonadota</taxon>
        <taxon>Betaproteobacteria</taxon>
        <taxon>Burkholderiales</taxon>
        <taxon>Comamonadaceae</taxon>
        <taxon>Ramlibacter</taxon>
    </lineage>
</organism>
<dbReference type="PANTHER" id="PTHR48101:SF1">
    <property type="entry name" value="METHYLMALONYL-COA MUTASE, LARGE SUBUNIT"/>
    <property type="match status" value="1"/>
</dbReference>
<dbReference type="GO" id="GO:0031419">
    <property type="term" value="F:cobalamin binding"/>
    <property type="evidence" value="ECO:0007669"/>
    <property type="project" value="InterPro"/>
</dbReference>
<name>A0A936YST3_9BURK</name>
<dbReference type="PANTHER" id="PTHR48101">
    <property type="entry name" value="METHYLMALONYL-COA MUTASE, MITOCHONDRIAL-RELATED"/>
    <property type="match status" value="1"/>
</dbReference>
<proteinExistence type="predicted"/>
<dbReference type="EMBL" id="JAEQNE010000001">
    <property type="protein sequence ID" value="MBL0389799.1"/>
    <property type="molecule type" value="Genomic_DNA"/>
</dbReference>
<dbReference type="InterPro" id="IPR006099">
    <property type="entry name" value="MeMalonylCoA_mutase_a/b_cat"/>
</dbReference>
<keyword evidence="4" id="KW-1185">Reference proteome</keyword>
<dbReference type="RefSeq" id="WP_201672396.1">
    <property type="nucleotide sequence ID" value="NZ_JAEQNE010000001.1"/>
</dbReference>
<dbReference type="NCBIfam" id="TIGR00641">
    <property type="entry name" value="acid_CoA_mut_N"/>
    <property type="match status" value="1"/>
</dbReference>
<evidence type="ECO:0000313" key="4">
    <source>
        <dbReference type="Proteomes" id="UP000599109"/>
    </source>
</evidence>
<keyword evidence="1" id="KW-0413">Isomerase</keyword>
<accession>A0A936YST3</accession>
<protein>
    <submittedName>
        <fullName evidence="3">Methylmalonyl-CoA mutase</fullName>
    </submittedName>
</protein>
<dbReference type="SUPFAM" id="SSF51703">
    <property type="entry name" value="Cobalamin (vitamin B12)-dependent enzymes"/>
    <property type="match status" value="1"/>
</dbReference>
<gene>
    <name evidence="3" type="ORF">JJ685_01450</name>
</gene>
<evidence type="ECO:0000313" key="3">
    <source>
        <dbReference type="EMBL" id="MBL0389799.1"/>
    </source>
</evidence>
<sequence length="545" mass="59674">MSAPEAPRPVRNESGLDIQPLYTAADVARSGGLEMLGQPGEYPFTRGIHPLMYRKQPFTMRQYTGFANAADTNARFKFLIANGQTGLNVAFDLPTQCGLDSDDPQAEGEVGRVGMAVDTLRDFEIAFDGIDLDRITVSLTINGAAAILIAMYLAMARKRGFDLKKLRGTAQNDILKEFIGRGTWIYPVAPSIRLVGDTIEYCAEHAPKYSPVSVCGYHIRESGATPTQEMALAFCIARAYADEVIRRGVPVDEFAGRLSYNFNIFGNLFEQVAKFRAGRGLWAKIMKEEYGATQPGSMWLRMIAGGGGGGLTLEQPENNIVRGAYYALIAALSGAQTMALCCYDEAYTIPSEYAQRISLRTMQLLVEEMGLADTVDPLGGSFYVETLTNRMRAEMERIVAETDSAGGIVKLVSEGVIQSRVSAQAYRMQRAIESGAFPKVGVNRYRSDEEESRPVEMHPYEAEDAKAQVASLAAVRAQRDGAAVARALARIESDAKSGVNLMPALVEAVEAYATVGEMTQRMVAVFGRYREPVRFDVRQQEEVTA</sequence>
<dbReference type="InterPro" id="IPR016176">
    <property type="entry name" value="Cbl-dep_enz_cat"/>
</dbReference>
<dbReference type="AlphaFoldDB" id="A0A936YST3"/>
<dbReference type="Pfam" id="PF01642">
    <property type="entry name" value="MM_CoA_mutase"/>
    <property type="match status" value="1"/>
</dbReference>
<evidence type="ECO:0000256" key="1">
    <source>
        <dbReference type="ARBA" id="ARBA00023235"/>
    </source>
</evidence>